<dbReference type="EMBL" id="CAJHUC010001608">
    <property type="protein sequence ID" value="CAD7701695.1"/>
    <property type="molecule type" value="Genomic_DNA"/>
</dbReference>
<keyword evidence="4" id="KW-0862">Zinc</keyword>
<dbReference type="SMART" id="SM00259">
    <property type="entry name" value="ZnF_A20"/>
    <property type="match status" value="1"/>
</dbReference>
<evidence type="ECO:0000313" key="10">
    <source>
        <dbReference type="Proteomes" id="UP000708148"/>
    </source>
</evidence>
<dbReference type="PROSITE" id="PS51039">
    <property type="entry name" value="ZF_AN1"/>
    <property type="match status" value="1"/>
</dbReference>
<comment type="caution">
    <text evidence="9">The sequence shown here is derived from an EMBL/GenBank/DDBJ whole genome shotgun (WGS) entry which is preliminary data.</text>
</comment>
<feature type="compositionally biased region" description="Low complexity" evidence="6">
    <location>
        <begin position="59"/>
        <end position="77"/>
    </location>
</feature>
<evidence type="ECO:0000256" key="4">
    <source>
        <dbReference type="ARBA" id="ARBA00022833"/>
    </source>
</evidence>
<dbReference type="GO" id="GO:0008270">
    <property type="term" value="F:zinc ion binding"/>
    <property type="evidence" value="ECO:0007669"/>
    <property type="project" value="UniProtKB-KW"/>
</dbReference>
<dbReference type="FunFam" id="4.10.1110.10:FF:000001">
    <property type="entry name" value="Zinc finger AN1-type containing 6"/>
    <property type="match status" value="1"/>
</dbReference>
<dbReference type="InterPro" id="IPR000058">
    <property type="entry name" value="Znf_AN1"/>
</dbReference>
<dbReference type="InterPro" id="IPR050652">
    <property type="entry name" value="AN1_A20_ZnFinger"/>
</dbReference>
<keyword evidence="2" id="KW-0479">Metal-binding</keyword>
<evidence type="ECO:0000313" key="9">
    <source>
        <dbReference type="EMBL" id="CAD7701695.1"/>
    </source>
</evidence>
<keyword evidence="3 5" id="KW-0863">Zinc-finger</keyword>
<evidence type="ECO:0000256" key="3">
    <source>
        <dbReference type="ARBA" id="ARBA00022771"/>
    </source>
</evidence>
<evidence type="ECO:0000256" key="5">
    <source>
        <dbReference type="PROSITE-ProRule" id="PRU00449"/>
    </source>
</evidence>
<accession>A0A8S1J2V0</accession>
<evidence type="ECO:0000256" key="6">
    <source>
        <dbReference type="SAM" id="MobiDB-lite"/>
    </source>
</evidence>
<dbReference type="PROSITE" id="PS51036">
    <property type="entry name" value="ZF_A20"/>
    <property type="match status" value="1"/>
</dbReference>
<dbReference type="PANTHER" id="PTHR10634">
    <property type="entry name" value="AN1-TYPE ZINC FINGER PROTEIN"/>
    <property type="match status" value="1"/>
</dbReference>
<reference evidence="9" key="1">
    <citation type="submission" date="2020-12" db="EMBL/GenBank/DDBJ databases">
        <authorList>
            <person name="Iha C."/>
        </authorList>
    </citation>
    <scope>NUCLEOTIDE SEQUENCE</scope>
</reference>
<feature type="domain" description="AN1-type" evidence="8">
    <location>
        <begin position="118"/>
        <end position="164"/>
    </location>
</feature>
<evidence type="ECO:0000259" key="7">
    <source>
        <dbReference type="PROSITE" id="PS51036"/>
    </source>
</evidence>
<dbReference type="Gene3D" id="4.10.1110.10">
    <property type="entry name" value="AN1-like Zinc finger"/>
    <property type="match status" value="1"/>
</dbReference>
<dbReference type="OrthoDB" id="428577at2759"/>
<protein>
    <submittedName>
        <fullName evidence="9">Uncharacterized protein</fullName>
    </submittedName>
</protein>
<dbReference type="SUPFAM" id="SSF118310">
    <property type="entry name" value="AN1-like Zinc finger"/>
    <property type="match status" value="1"/>
</dbReference>
<dbReference type="Pfam" id="PF01754">
    <property type="entry name" value="zf-A20"/>
    <property type="match status" value="1"/>
</dbReference>
<comment type="function">
    <text evidence="1">May be involved in environmental stress response.</text>
</comment>
<keyword evidence="10" id="KW-1185">Reference proteome</keyword>
<dbReference type="SUPFAM" id="SSF57716">
    <property type="entry name" value="Glucocorticoid receptor-like (DNA-binding domain)"/>
    <property type="match status" value="1"/>
</dbReference>
<evidence type="ECO:0000259" key="8">
    <source>
        <dbReference type="PROSITE" id="PS51039"/>
    </source>
</evidence>
<dbReference type="AlphaFoldDB" id="A0A8S1J2V0"/>
<dbReference type="Pfam" id="PF01428">
    <property type="entry name" value="zf-AN1"/>
    <property type="match status" value="1"/>
</dbReference>
<evidence type="ECO:0000256" key="2">
    <source>
        <dbReference type="ARBA" id="ARBA00022723"/>
    </source>
</evidence>
<dbReference type="SMART" id="SM00154">
    <property type="entry name" value="ZnF_AN1"/>
    <property type="match status" value="1"/>
</dbReference>
<dbReference type="GO" id="GO:0003677">
    <property type="term" value="F:DNA binding"/>
    <property type="evidence" value="ECO:0007669"/>
    <property type="project" value="InterPro"/>
</dbReference>
<dbReference type="Proteomes" id="UP000708148">
    <property type="component" value="Unassembled WGS sequence"/>
</dbReference>
<dbReference type="Gene3D" id="1.20.5.4770">
    <property type="match status" value="1"/>
</dbReference>
<organism evidence="9 10">
    <name type="scientific">Ostreobium quekettii</name>
    <dbReference type="NCBI Taxonomy" id="121088"/>
    <lineage>
        <taxon>Eukaryota</taxon>
        <taxon>Viridiplantae</taxon>
        <taxon>Chlorophyta</taxon>
        <taxon>core chlorophytes</taxon>
        <taxon>Ulvophyceae</taxon>
        <taxon>TCBD clade</taxon>
        <taxon>Bryopsidales</taxon>
        <taxon>Ostreobineae</taxon>
        <taxon>Ostreobiaceae</taxon>
        <taxon>Ostreobium</taxon>
    </lineage>
</organism>
<proteinExistence type="predicted"/>
<name>A0A8S1J2V0_9CHLO</name>
<evidence type="ECO:0000256" key="1">
    <source>
        <dbReference type="ARBA" id="ARBA00003732"/>
    </source>
</evidence>
<dbReference type="InterPro" id="IPR002653">
    <property type="entry name" value="Znf_A20"/>
</dbReference>
<sequence>MANHLEQDEGVQQANQPALCENGCGFFANPACGPYCSKCYREMADREQRASPKPARPQAEPGAGAATSAATGAAVPAAPQPREPVSVPAVPAAPSIEIDRPAVVAPGARDPPERRNARPAKMRCPVCRRRVGLTGFACKCGGVFCGEHRYAEAHACEFDHKGAERRKIAADNPVVVGSKLDRL</sequence>
<feature type="domain" description="A20-type" evidence="7">
    <location>
        <begin position="14"/>
        <end position="48"/>
    </location>
</feature>
<feature type="region of interest" description="Disordered" evidence="6">
    <location>
        <begin position="46"/>
        <end position="88"/>
    </location>
</feature>
<gene>
    <name evidence="9" type="ORF">OSTQU699_LOCUS7052</name>
</gene>
<dbReference type="InterPro" id="IPR035896">
    <property type="entry name" value="AN1-like_Znf"/>
</dbReference>